<dbReference type="PANTHER" id="PTHR33154:SF33">
    <property type="entry name" value="TRANSCRIPTIONAL REPRESSOR SDPR"/>
    <property type="match status" value="1"/>
</dbReference>
<dbReference type="GO" id="GO:0003700">
    <property type="term" value="F:DNA-binding transcription factor activity"/>
    <property type="evidence" value="ECO:0007669"/>
    <property type="project" value="InterPro"/>
</dbReference>
<dbReference type="InterPro" id="IPR036388">
    <property type="entry name" value="WH-like_DNA-bd_sf"/>
</dbReference>
<dbReference type="PRINTS" id="PR00778">
    <property type="entry name" value="HTHARSR"/>
</dbReference>
<proteinExistence type="predicted"/>
<organism evidence="5 6">
    <name type="scientific">Peribacillus simplex</name>
    <dbReference type="NCBI Taxonomy" id="1478"/>
    <lineage>
        <taxon>Bacteria</taxon>
        <taxon>Bacillati</taxon>
        <taxon>Bacillota</taxon>
        <taxon>Bacilli</taxon>
        <taxon>Bacillales</taxon>
        <taxon>Bacillaceae</taxon>
        <taxon>Peribacillus</taxon>
    </lineage>
</organism>
<evidence type="ECO:0000313" key="6">
    <source>
        <dbReference type="Proteomes" id="UP000064189"/>
    </source>
</evidence>
<evidence type="ECO:0000256" key="1">
    <source>
        <dbReference type="ARBA" id="ARBA00023015"/>
    </source>
</evidence>
<dbReference type="InterPro" id="IPR018656">
    <property type="entry name" value="DUF2087"/>
</dbReference>
<keyword evidence="3" id="KW-0804">Transcription</keyword>
<dbReference type="InterPro" id="IPR051081">
    <property type="entry name" value="HTH_MetalResp_TranReg"/>
</dbReference>
<dbReference type="PROSITE" id="PS50987">
    <property type="entry name" value="HTH_ARSR_2"/>
    <property type="match status" value="1"/>
</dbReference>
<dbReference type="GO" id="GO:0003677">
    <property type="term" value="F:DNA binding"/>
    <property type="evidence" value="ECO:0007669"/>
    <property type="project" value="UniProtKB-KW"/>
</dbReference>
<sequence length="195" mass="22709">MQIEKLVAFHKTMGDVTRIRIISILANGPKRGQALAGILNLTAPTISHHLTKLKEVNLVRDRREKNSVYYYLNDDVLQHYSRALPEMISYEGESNKMDNKKLSGDHKKILENFLTADSRLKTIPAQRKKKLIVLYHMASLLESGRKYKEKELNAFIHSFHDDHATIRREFIIGSIMYRENGIYELNPREMWATIE</sequence>
<comment type="caution">
    <text evidence="5">The sequence shown here is derived from an EMBL/GenBank/DDBJ whole genome shotgun (WGS) entry which is preliminary data.</text>
</comment>
<dbReference type="Gene3D" id="1.10.10.10">
    <property type="entry name" value="Winged helix-like DNA-binding domain superfamily/Winged helix DNA-binding domain"/>
    <property type="match status" value="1"/>
</dbReference>
<dbReference type="CDD" id="cd00090">
    <property type="entry name" value="HTH_ARSR"/>
    <property type="match status" value="1"/>
</dbReference>
<keyword evidence="6" id="KW-1185">Reference proteome</keyword>
<protein>
    <submittedName>
        <fullName evidence="5">ArsR family transcriptional regulator</fullName>
    </submittedName>
</protein>
<dbReference type="Pfam" id="PF01022">
    <property type="entry name" value="HTH_5"/>
    <property type="match status" value="1"/>
</dbReference>
<feature type="domain" description="HTH arsR-type" evidence="4">
    <location>
        <begin position="1"/>
        <end position="95"/>
    </location>
</feature>
<name>A0A109N2S3_9BACI</name>
<dbReference type="Proteomes" id="UP000064189">
    <property type="component" value="Unassembled WGS sequence"/>
</dbReference>
<dbReference type="PANTHER" id="PTHR33154">
    <property type="entry name" value="TRANSCRIPTIONAL REGULATOR, ARSR FAMILY"/>
    <property type="match status" value="1"/>
</dbReference>
<keyword evidence="1" id="KW-0805">Transcription regulation</keyword>
<dbReference type="RefSeq" id="WP_061140491.1">
    <property type="nucleotide sequence ID" value="NZ_LNNH01000004.1"/>
</dbReference>
<dbReference type="InterPro" id="IPR001845">
    <property type="entry name" value="HTH_ArsR_DNA-bd_dom"/>
</dbReference>
<evidence type="ECO:0000259" key="4">
    <source>
        <dbReference type="PROSITE" id="PS50987"/>
    </source>
</evidence>
<gene>
    <name evidence="5" type="ORF">AS888_13000</name>
</gene>
<dbReference type="NCBIfam" id="NF033788">
    <property type="entry name" value="HTH_metalloreg"/>
    <property type="match status" value="1"/>
</dbReference>
<evidence type="ECO:0000313" key="5">
    <source>
        <dbReference type="EMBL" id="KWW22446.1"/>
    </source>
</evidence>
<keyword evidence="2" id="KW-0238">DNA-binding</keyword>
<dbReference type="InterPro" id="IPR036390">
    <property type="entry name" value="WH_DNA-bd_sf"/>
</dbReference>
<evidence type="ECO:0000256" key="2">
    <source>
        <dbReference type="ARBA" id="ARBA00023125"/>
    </source>
</evidence>
<reference evidence="5 6" key="1">
    <citation type="submission" date="2015-11" db="EMBL/GenBank/DDBJ databases">
        <title>Genome Sequence of Bacillus simplex strain VanAntwerpen2.</title>
        <authorList>
            <person name="Couger M.B."/>
        </authorList>
    </citation>
    <scope>NUCLEOTIDE SEQUENCE [LARGE SCALE GENOMIC DNA]</scope>
    <source>
        <strain evidence="5 6">VanAntwerpen02</strain>
    </source>
</reference>
<dbReference type="SMART" id="SM00418">
    <property type="entry name" value="HTH_ARSR"/>
    <property type="match status" value="1"/>
</dbReference>
<dbReference type="EMBL" id="LNNH01000004">
    <property type="protein sequence ID" value="KWW22446.1"/>
    <property type="molecule type" value="Genomic_DNA"/>
</dbReference>
<dbReference type="SUPFAM" id="SSF46785">
    <property type="entry name" value="Winged helix' DNA-binding domain"/>
    <property type="match status" value="1"/>
</dbReference>
<accession>A0A109N2S3</accession>
<evidence type="ECO:0000256" key="3">
    <source>
        <dbReference type="ARBA" id="ARBA00023163"/>
    </source>
</evidence>
<dbReference type="AlphaFoldDB" id="A0A109N2S3"/>
<dbReference type="InterPro" id="IPR011991">
    <property type="entry name" value="ArsR-like_HTH"/>
</dbReference>
<dbReference type="Pfam" id="PF09860">
    <property type="entry name" value="DUF2087"/>
    <property type="match status" value="1"/>
</dbReference>